<dbReference type="GO" id="GO:0016787">
    <property type="term" value="F:hydrolase activity"/>
    <property type="evidence" value="ECO:0007669"/>
    <property type="project" value="UniProtKB-KW"/>
</dbReference>
<dbReference type="SUPFAM" id="SSF56281">
    <property type="entry name" value="Metallo-hydrolase/oxidoreductase"/>
    <property type="match status" value="1"/>
</dbReference>
<dbReference type="GO" id="GO:0050313">
    <property type="term" value="F:sulfur dioxygenase activity"/>
    <property type="evidence" value="ECO:0007669"/>
    <property type="project" value="InterPro"/>
</dbReference>
<gene>
    <name evidence="3" type="primary">blh</name>
    <name evidence="3" type="ORF">AGR4A_Lc40243</name>
</gene>
<dbReference type="SMART" id="SM00849">
    <property type="entry name" value="Lactamase_B"/>
    <property type="match status" value="1"/>
</dbReference>
<dbReference type="PANTHER" id="PTHR43084:SF1">
    <property type="entry name" value="PERSULFIDE DIOXYGENASE ETHE1, MITOCHONDRIAL"/>
    <property type="match status" value="1"/>
</dbReference>
<proteinExistence type="predicted"/>
<dbReference type="Gene3D" id="3.90.190.10">
    <property type="entry name" value="Protein tyrosine phosphatase superfamily"/>
    <property type="match status" value="1"/>
</dbReference>
<dbReference type="RefSeq" id="WP_060724880.1">
    <property type="nucleotide sequence ID" value="NZ_LMVK01000023.1"/>
</dbReference>
<dbReference type="InterPro" id="IPR029021">
    <property type="entry name" value="Prot-tyrosine_phosphatase-like"/>
</dbReference>
<dbReference type="SUPFAM" id="SSF52799">
    <property type="entry name" value="(Phosphotyrosine protein) phosphatases II"/>
    <property type="match status" value="1"/>
</dbReference>
<dbReference type="InterPro" id="IPR044528">
    <property type="entry name" value="POD-like_MBL-fold"/>
</dbReference>
<dbReference type="InterPro" id="IPR036866">
    <property type="entry name" value="RibonucZ/Hydroxyglut_hydro"/>
</dbReference>
<evidence type="ECO:0000256" key="1">
    <source>
        <dbReference type="ARBA" id="ARBA00022723"/>
    </source>
</evidence>
<dbReference type="GO" id="GO:0006749">
    <property type="term" value="P:glutathione metabolic process"/>
    <property type="evidence" value="ECO:0007669"/>
    <property type="project" value="InterPro"/>
</dbReference>
<dbReference type="GO" id="GO:0046872">
    <property type="term" value="F:metal ion binding"/>
    <property type="evidence" value="ECO:0007669"/>
    <property type="project" value="UniProtKB-KW"/>
</dbReference>
<accession>A0A822V8W4</accession>
<dbReference type="Gene3D" id="3.60.15.10">
    <property type="entry name" value="Ribonuclease Z/Hydroxyacylglutathione hydrolase-like"/>
    <property type="match status" value="1"/>
</dbReference>
<reference evidence="3 4" key="1">
    <citation type="submission" date="2016-01" db="EMBL/GenBank/DDBJ databases">
        <authorList>
            <person name="Regsiter A."/>
            <person name="william w."/>
        </authorList>
    </citation>
    <scope>NUCLEOTIDE SEQUENCE [LARGE SCALE GENOMIC DNA]</scope>
    <source>
        <strain evidence="3 4">B6</strain>
    </source>
</reference>
<dbReference type="GO" id="GO:0070813">
    <property type="term" value="P:hydrogen sulfide metabolic process"/>
    <property type="evidence" value="ECO:0007669"/>
    <property type="project" value="TreeGrafter"/>
</dbReference>
<dbReference type="EMBL" id="FCNL01000034">
    <property type="protein sequence ID" value="CVI22074.1"/>
    <property type="molecule type" value="Genomic_DNA"/>
</dbReference>
<dbReference type="Proteomes" id="UP000192074">
    <property type="component" value="Unassembled WGS sequence"/>
</dbReference>
<dbReference type="CDD" id="cd07724">
    <property type="entry name" value="POD-like_MBL-fold"/>
    <property type="match status" value="1"/>
</dbReference>
<dbReference type="Pfam" id="PF00753">
    <property type="entry name" value="Lactamase_B"/>
    <property type="match status" value="1"/>
</dbReference>
<dbReference type="InterPro" id="IPR051682">
    <property type="entry name" value="Mito_Persulfide_Diox"/>
</dbReference>
<dbReference type="InterPro" id="IPR005939">
    <property type="entry name" value="BLH_phosphatase-like"/>
</dbReference>
<comment type="caution">
    <text evidence="3">The sequence shown here is derived from an EMBL/GenBank/DDBJ whole genome shotgun (WGS) entry which is preliminary data.</text>
</comment>
<dbReference type="EC" id="3.-.-.-" evidence="3"/>
<keyword evidence="3" id="KW-0378">Hydrolase</keyword>
<dbReference type="PANTHER" id="PTHR43084">
    <property type="entry name" value="PERSULFIDE DIOXYGENASE ETHE1"/>
    <property type="match status" value="1"/>
</dbReference>
<keyword evidence="1" id="KW-0479">Metal-binding</keyword>
<dbReference type="NCBIfam" id="NF040641">
    <property type="entry name" value="bifunc_ST_SDO"/>
    <property type="match status" value="1"/>
</dbReference>
<dbReference type="Pfam" id="PF04273">
    <property type="entry name" value="BLH_phosphatase"/>
    <property type="match status" value="1"/>
</dbReference>
<dbReference type="CDD" id="cd14503">
    <property type="entry name" value="PTP-bact"/>
    <property type="match status" value="1"/>
</dbReference>
<evidence type="ECO:0000259" key="2">
    <source>
        <dbReference type="SMART" id="SM00849"/>
    </source>
</evidence>
<dbReference type="InterPro" id="IPR053449">
    <property type="entry name" value="MBL-like_hydrolase"/>
</dbReference>
<evidence type="ECO:0000313" key="3">
    <source>
        <dbReference type="EMBL" id="CVI22074.1"/>
    </source>
</evidence>
<dbReference type="NCBIfam" id="TIGR01244">
    <property type="entry name" value="TIGR01244 family sulfur transferase"/>
    <property type="match status" value="1"/>
</dbReference>
<dbReference type="InterPro" id="IPR001279">
    <property type="entry name" value="Metallo-B-lactamas"/>
</dbReference>
<evidence type="ECO:0000313" key="4">
    <source>
        <dbReference type="Proteomes" id="UP000192074"/>
    </source>
</evidence>
<protein>
    <submittedName>
        <fullName evidence="3">Beta-lactamase hydrolase-like protein</fullName>
        <ecNumber evidence="3">3.-.-.-</ecNumber>
    </submittedName>
</protein>
<organism evidence="3 4">
    <name type="scientific">Agrobacterium tumefaciens str. B6</name>
    <dbReference type="NCBI Taxonomy" id="1183423"/>
    <lineage>
        <taxon>Bacteria</taxon>
        <taxon>Pseudomonadati</taxon>
        <taxon>Pseudomonadota</taxon>
        <taxon>Alphaproteobacteria</taxon>
        <taxon>Hyphomicrobiales</taxon>
        <taxon>Rhizobiaceae</taxon>
        <taxon>Rhizobium/Agrobacterium group</taxon>
        <taxon>Agrobacterium</taxon>
        <taxon>Agrobacterium tumefaciens complex</taxon>
    </lineage>
</organism>
<feature type="domain" description="Metallo-beta-lactamase" evidence="2">
    <location>
        <begin position="156"/>
        <end position="345"/>
    </location>
</feature>
<dbReference type="AlphaFoldDB" id="A0A822V8W4"/>
<name>A0A822V8W4_AGRTU</name>
<sequence length="431" mass="47171">MNAVKINERLTVAGQPMIADFQSLSAQGYKSIINARPDGEEPGQPGNVQEKSAASAAGMEYGFIPVSGPAITEADIRAFQQKMAEADGPVFAHCKGGTRALTLHVLGEALDGRIEWADIAAFGKAHGFDLSGATRWLERRAAAVPHVKAFFDPRTWSVQYVVSDPATKRCAIIDPVYDFDEKSGATGTMNADAILDYVASQGLSVEWILDTHPHADHFSAAHYLKQKTGAQTAIGAKVTGVQRLWQEKYNWPDLETDGSQWDRLFEAGDRFDIGSLEARVLFSPGHTLASVTYVVGDAAFVHDTLFMPDSGTARADFPGGSARELWASIQDILALPDETRIFTGHDYQPGGRAPKWESTVGEQKRSNPHLAGMTEEGFIRLRETRDRTLPMPKLILHALQVNIRGGRLPEPEANGKRYLKFPLDVLEGSTW</sequence>